<comment type="subcellular location">
    <subcellularLocation>
        <location evidence="9">Cell membrane</location>
        <topology evidence="9">Multi-pass membrane protein</topology>
    </subcellularLocation>
    <subcellularLocation>
        <location evidence="1">Membrane</location>
        <topology evidence="1">Multi-pass membrane protein</topology>
    </subcellularLocation>
</comment>
<dbReference type="InterPro" id="IPR000537">
    <property type="entry name" value="UbiA_prenyltransferase"/>
</dbReference>
<feature type="transmembrane region" description="Helical" evidence="9">
    <location>
        <begin position="180"/>
        <end position="199"/>
    </location>
</feature>
<dbReference type="PROSITE" id="PS00943">
    <property type="entry name" value="UBIA"/>
    <property type="match status" value="1"/>
</dbReference>
<feature type="transmembrane region" description="Helical" evidence="9">
    <location>
        <begin position="85"/>
        <end position="107"/>
    </location>
</feature>
<protein>
    <recommendedName>
        <fullName evidence="9">Protoheme IX farnesyltransferase</fullName>
        <ecNumber evidence="9">2.5.1.141</ecNumber>
    </recommendedName>
    <alternativeName>
        <fullName evidence="9">Heme B farnesyltransferase</fullName>
    </alternativeName>
    <alternativeName>
        <fullName evidence="9">Heme O synthase</fullName>
    </alternativeName>
</protein>
<accession>A0A1I1PK16</accession>
<dbReference type="UniPathway" id="UPA00834">
    <property type="reaction ID" value="UER00712"/>
</dbReference>
<evidence type="ECO:0000256" key="1">
    <source>
        <dbReference type="ARBA" id="ARBA00004141"/>
    </source>
</evidence>
<dbReference type="NCBIfam" id="TIGR01473">
    <property type="entry name" value="cyoE_ctaB"/>
    <property type="match status" value="1"/>
</dbReference>
<dbReference type="PANTHER" id="PTHR43448:SF2">
    <property type="entry name" value="PROTOHEME IX FARNESYLTRANSFERASE, MITOCHONDRIAL"/>
    <property type="match status" value="1"/>
</dbReference>
<comment type="catalytic activity">
    <reaction evidence="8 9">
        <text>heme b + (2E,6E)-farnesyl diphosphate + H2O = Fe(II)-heme o + diphosphate</text>
        <dbReference type="Rhea" id="RHEA:28070"/>
        <dbReference type="ChEBI" id="CHEBI:15377"/>
        <dbReference type="ChEBI" id="CHEBI:33019"/>
        <dbReference type="ChEBI" id="CHEBI:60344"/>
        <dbReference type="ChEBI" id="CHEBI:60530"/>
        <dbReference type="ChEBI" id="CHEBI:175763"/>
        <dbReference type="EC" id="2.5.1.141"/>
    </reaction>
</comment>
<dbReference type="Gene3D" id="1.10.357.140">
    <property type="entry name" value="UbiA prenyltransferase"/>
    <property type="match status" value="1"/>
</dbReference>
<dbReference type="GO" id="GO:0048034">
    <property type="term" value="P:heme O biosynthetic process"/>
    <property type="evidence" value="ECO:0007669"/>
    <property type="project" value="UniProtKB-UniRule"/>
</dbReference>
<name>A0A1I1PK16_9FLAO</name>
<sequence>MQVLLKKIYFYRFIFYNLICTFAALKKNTQTITVLNASKNTLSLKSIFLDFKEITKAGLAISVLFSSIAGYLLGVDSDHPFKWSVLLVLSIGGYCMVGASNAFNQVIEKDIDSLMDRTKNRPVPSGRMSPKVALLVASLLTILGIVLLYTINAKSAMFAAISIFLYTSIYTPLKTVTSLSVFVGAFPGAIPFMLGWVAATGEFGIEAGTLFLIQFFWQFPHFWSIGWFLYEDYEKAGIFMLPTGKKDNGTALQIILYTIWLIIASLLPVLGFTGQLFISPIAAVLVFLLGIWMLFYTVRLYKLRTAKAARTLMLVSVSYISLLQIVFIVDKFLR</sequence>
<comment type="pathway">
    <text evidence="9">Porphyrin-containing compound metabolism; heme O biosynthesis; heme O from protoheme: step 1/1.</text>
</comment>
<feature type="transmembrane region" description="Helical" evidence="9">
    <location>
        <begin position="276"/>
        <end position="296"/>
    </location>
</feature>
<keyword evidence="11" id="KW-1185">Reference proteome</keyword>
<dbReference type="GO" id="GO:0008495">
    <property type="term" value="F:protoheme IX farnesyltransferase activity"/>
    <property type="evidence" value="ECO:0007669"/>
    <property type="project" value="UniProtKB-UniRule"/>
</dbReference>
<dbReference type="CDD" id="cd13957">
    <property type="entry name" value="PT_UbiA_Cox10"/>
    <property type="match status" value="1"/>
</dbReference>
<keyword evidence="2 9" id="KW-1003">Cell membrane</keyword>
<comment type="similarity">
    <text evidence="9">Belongs to the UbiA prenyltransferase family. Protoheme IX farnesyltransferase subfamily.</text>
</comment>
<feature type="transmembrane region" description="Helical" evidence="9">
    <location>
        <begin position="128"/>
        <end position="149"/>
    </location>
</feature>
<organism evidence="10 11">
    <name type="scientific">Flavobacterium phragmitis</name>
    <dbReference type="NCBI Taxonomy" id="739143"/>
    <lineage>
        <taxon>Bacteria</taxon>
        <taxon>Pseudomonadati</taxon>
        <taxon>Bacteroidota</taxon>
        <taxon>Flavobacteriia</taxon>
        <taxon>Flavobacteriales</taxon>
        <taxon>Flavobacteriaceae</taxon>
        <taxon>Flavobacterium</taxon>
    </lineage>
</organism>
<evidence type="ECO:0000256" key="2">
    <source>
        <dbReference type="ARBA" id="ARBA00022475"/>
    </source>
</evidence>
<comment type="miscellaneous">
    <text evidence="9">Carbon 2 of the heme B porphyrin ring is defined according to the Fischer nomenclature.</text>
</comment>
<dbReference type="HAMAP" id="MF_00154">
    <property type="entry name" value="CyoE_CtaB"/>
    <property type="match status" value="1"/>
</dbReference>
<feature type="transmembrane region" description="Helical" evidence="9">
    <location>
        <begin position="211"/>
        <end position="230"/>
    </location>
</feature>
<dbReference type="GO" id="GO:0005886">
    <property type="term" value="C:plasma membrane"/>
    <property type="evidence" value="ECO:0007669"/>
    <property type="project" value="UniProtKB-SubCell"/>
</dbReference>
<evidence type="ECO:0000256" key="7">
    <source>
        <dbReference type="ARBA" id="ARBA00023136"/>
    </source>
</evidence>
<dbReference type="GO" id="GO:0006784">
    <property type="term" value="P:heme A biosynthetic process"/>
    <property type="evidence" value="ECO:0007669"/>
    <property type="project" value="TreeGrafter"/>
</dbReference>
<dbReference type="Proteomes" id="UP000199672">
    <property type="component" value="Unassembled WGS sequence"/>
</dbReference>
<evidence type="ECO:0000256" key="5">
    <source>
        <dbReference type="ARBA" id="ARBA00022989"/>
    </source>
</evidence>
<keyword evidence="5 9" id="KW-1133">Transmembrane helix</keyword>
<keyword evidence="7 9" id="KW-0472">Membrane</keyword>
<feature type="transmembrane region" description="Helical" evidence="9">
    <location>
        <begin position="155"/>
        <end position="173"/>
    </location>
</feature>
<dbReference type="EC" id="2.5.1.141" evidence="9"/>
<dbReference type="InterPro" id="IPR006369">
    <property type="entry name" value="Protohaem_IX_farnesylTrfase"/>
</dbReference>
<gene>
    <name evidence="9" type="primary">ctaB</name>
    <name evidence="10" type="ORF">SAMN05216297_10412</name>
</gene>
<comment type="function">
    <text evidence="9">Converts heme B (protoheme IX) to heme O by substitution of the vinyl group on carbon 2 of heme B porphyrin ring with a hydroxyethyl farnesyl side group.</text>
</comment>
<evidence type="ECO:0000256" key="8">
    <source>
        <dbReference type="ARBA" id="ARBA00047690"/>
    </source>
</evidence>
<evidence type="ECO:0000256" key="6">
    <source>
        <dbReference type="ARBA" id="ARBA00023133"/>
    </source>
</evidence>
<evidence type="ECO:0000313" key="10">
    <source>
        <dbReference type="EMBL" id="SFD06340.1"/>
    </source>
</evidence>
<dbReference type="STRING" id="739143.SAMN05216297_10412"/>
<keyword evidence="6 9" id="KW-0350">Heme biosynthesis</keyword>
<dbReference type="InterPro" id="IPR030470">
    <property type="entry name" value="UbiA_prenylTrfase_CS"/>
</dbReference>
<evidence type="ECO:0000256" key="9">
    <source>
        <dbReference type="HAMAP-Rule" id="MF_00154"/>
    </source>
</evidence>
<feature type="transmembrane region" description="Helical" evidence="9">
    <location>
        <begin position="251"/>
        <end position="270"/>
    </location>
</feature>
<proteinExistence type="inferred from homology"/>
<keyword evidence="4 9" id="KW-0812">Transmembrane</keyword>
<feature type="transmembrane region" description="Helical" evidence="9">
    <location>
        <begin position="54"/>
        <end position="73"/>
    </location>
</feature>
<dbReference type="Pfam" id="PF01040">
    <property type="entry name" value="UbiA"/>
    <property type="match status" value="1"/>
</dbReference>
<dbReference type="PANTHER" id="PTHR43448">
    <property type="entry name" value="PROTOHEME IX FARNESYLTRANSFERASE, MITOCHONDRIAL"/>
    <property type="match status" value="1"/>
</dbReference>
<dbReference type="EMBL" id="FOMH01000004">
    <property type="protein sequence ID" value="SFD06340.1"/>
    <property type="molecule type" value="Genomic_DNA"/>
</dbReference>
<evidence type="ECO:0000313" key="11">
    <source>
        <dbReference type="Proteomes" id="UP000199672"/>
    </source>
</evidence>
<dbReference type="InterPro" id="IPR044878">
    <property type="entry name" value="UbiA_sf"/>
</dbReference>
<reference evidence="11" key="1">
    <citation type="submission" date="2016-10" db="EMBL/GenBank/DDBJ databases">
        <authorList>
            <person name="Varghese N."/>
            <person name="Submissions S."/>
        </authorList>
    </citation>
    <scope>NUCLEOTIDE SEQUENCE [LARGE SCALE GENOMIC DNA]</scope>
    <source>
        <strain evidence="11">CGMCC 1.10370</strain>
    </source>
</reference>
<keyword evidence="3 9" id="KW-0808">Transferase</keyword>
<evidence type="ECO:0000256" key="3">
    <source>
        <dbReference type="ARBA" id="ARBA00022679"/>
    </source>
</evidence>
<feature type="transmembrane region" description="Helical" evidence="9">
    <location>
        <begin position="308"/>
        <end position="329"/>
    </location>
</feature>
<dbReference type="AlphaFoldDB" id="A0A1I1PK16"/>
<evidence type="ECO:0000256" key="4">
    <source>
        <dbReference type="ARBA" id="ARBA00022692"/>
    </source>
</evidence>